<dbReference type="PIRSF" id="PIRSF001265">
    <property type="entry name" value="H+-PPase"/>
    <property type="match status" value="1"/>
</dbReference>
<evidence type="ECO:0000256" key="3">
    <source>
        <dbReference type="ARBA" id="ARBA00022692"/>
    </source>
</evidence>
<keyword evidence="2 9" id="KW-0813">Transport</keyword>
<dbReference type="PANTHER" id="PTHR31998">
    <property type="entry name" value="K(+)-INSENSITIVE PYROPHOSPHATE-ENERGIZED PROTON PUMP"/>
    <property type="match status" value="1"/>
</dbReference>
<keyword evidence="11" id="KW-1185">Reference proteome</keyword>
<feature type="transmembrane region" description="Helical" evidence="9">
    <location>
        <begin position="6"/>
        <end position="24"/>
    </location>
</feature>
<comment type="function">
    <text evidence="9">Sodium pump that utilizes the energy of pyrophosphate hydrolysis as the driving force for Na(+) movement across the membrane.</text>
</comment>
<comment type="cofactor">
    <cofactor evidence="9">
        <name>Mg(2+)</name>
        <dbReference type="ChEBI" id="CHEBI:18420"/>
    </cofactor>
</comment>
<dbReference type="EC" id="7.2.3.1" evidence="9"/>
<dbReference type="RefSeq" id="WP_394841191.1">
    <property type="nucleotide sequence ID" value="NZ_CP089982.1"/>
</dbReference>
<accession>A0ABZ2K077</accession>
<name>A0ABZ2K077_9BACT</name>
<evidence type="ECO:0000256" key="1">
    <source>
        <dbReference type="ARBA" id="ARBA00004127"/>
    </source>
</evidence>
<feature type="transmembrane region" description="Helical" evidence="9">
    <location>
        <begin position="86"/>
        <end position="105"/>
    </location>
</feature>
<feature type="transmembrane region" description="Helical" evidence="9">
    <location>
        <begin position="401"/>
        <end position="422"/>
    </location>
</feature>
<dbReference type="Proteomes" id="UP001379533">
    <property type="component" value="Chromosome"/>
</dbReference>
<keyword evidence="10" id="KW-0378">Hydrolase</keyword>
<sequence length="686" mass="68988">MLDALSYQSIGTGAVALIVARAFYVKVKKAPEGNEAMARIARYVREGAMAFLAREYKVLAVYAAVVFALLSATLGLLAGGAFITGAFLSLVAGFFGMKAATYANVRTAEAARAHGKPTALVTALDGGAVMGLCVAGLGLLGLGGIYALFRNDDHLATIVHSFAAGASSIALFARIGGGIYTKAADVGADIVGKVEANIPEDDPRNPGVIADNVGDNVGDIAGMGADIYESYVAAVVAAVALGLTLPIDTLSKLAPQVTDEKNLRAMAVSLPLLLATIGLGMSVVGIFITRMLKNLPPARVLRLALILPPFLVVAVAAIILPMGGFSAGAVITLAAGAAGGAIVGLVTDYYTSMGPIHKVAQSSLTGPGTNVIRGLAVGLESCAIPLVTLCAVGWISNAQLGLYGIALAAVGMLAGTAIVMTVDAYGPIADNGGGISEMAGLGKDVRAITDELDAVGNTTAAVGKGFAIGSAVLTVVALFAAFNMEVNAVRRAKGGADLVLFLTDAKVLMGILFGAMLPCLVGAMTMTAVGRAAGAIVEEIRRQFREIPGLLEGKAGVDPQPKVIVDIATSAAIREMIAPGAIAVLAPVIVGFIAGPEVLAGMLAGALAVGAVLSLLMANGGGAWDNAKKHIEKGGLDGHAKGSDAHKAAVVGDTVGDPFKDTSGPGISILIKVMGVVSLLIAPLIA</sequence>
<feature type="transmembrane region" description="Helical" evidence="9">
    <location>
        <begin position="507"/>
        <end position="533"/>
    </location>
</feature>
<keyword evidence="9" id="KW-0739">Sodium transport</keyword>
<feature type="transmembrane region" description="Helical" evidence="9">
    <location>
        <begin position="466"/>
        <end position="484"/>
    </location>
</feature>
<comment type="caution">
    <text evidence="9">Lacks conserved residue(s) required for the propagation of feature annotation.</text>
</comment>
<evidence type="ECO:0000256" key="8">
    <source>
        <dbReference type="ARBA" id="ARBA00023136"/>
    </source>
</evidence>
<dbReference type="Pfam" id="PF03030">
    <property type="entry name" value="H_PPase"/>
    <property type="match status" value="1"/>
</dbReference>
<keyword evidence="3 9" id="KW-0812">Transmembrane</keyword>
<comment type="catalytic activity">
    <reaction evidence="9">
        <text>Na(+)(in) + diphosphate + H2O = Na(+)(out) + 2 phosphate + H(+)</text>
        <dbReference type="Rhea" id="RHEA:57884"/>
        <dbReference type="ChEBI" id="CHEBI:15377"/>
        <dbReference type="ChEBI" id="CHEBI:15378"/>
        <dbReference type="ChEBI" id="CHEBI:29101"/>
        <dbReference type="ChEBI" id="CHEBI:33019"/>
        <dbReference type="ChEBI" id="CHEBI:43474"/>
        <dbReference type="EC" id="7.2.3.1"/>
    </reaction>
</comment>
<comment type="subcellular location">
    <subcellularLocation>
        <location evidence="9">Cell membrane</location>
        <topology evidence="9">Multi-pass membrane protein</topology>
    </subcellularLocation>
    <subcellularLocation>
        <location evidence="1">Endomembrane system</location>
        <topology evidence="1">Multi-pass membrane protein</topology>
    </subcellularLocation>
</comment>
<comment type="activity regulation">
    <text evidence="9">Requires K(+) for maximal activity.</text>
</comment>
<keyword evidence="5 9" id="KW-1278">Translocase</keyword>
<gene>
    <name evidence="9" type="primary">hppA</name>
    <name evidence="10" type="ORF">LZC95_29485</name>
</gene>
<feature type="transmembrane region" description="Helical" evidence="9">
    <location>
        <begin position="230"/>
        <end position="247"/>
    </location>
</feature>
<dbReference type="NCBIfam" id="NF001960">
    <property type="entry name" value="PRK00733.3-5"/>
    <property type="match status" value="1"/>
</dbReference>
<feature type="transmembrane region" description="Helical" evidence="9">
    <location>
        <begin position="126"/>
        <end position="149"/>
    </location>
</feature>
<feature type="transmembrane region" description="Helical" evidence="9">
    <location>
        <begin position="576"/>
        <end position="594"/>
    </location>
</feature>
<organism evidence="10 11">
    <name type="scientific">Pendulispora brunnea</name>
    <dbReference type="NCBI Taxonomy" id="2905690"/>
    <lineage>
        <taxon>Bacteria</taxon>
        <taxon>Pseudomonadati</taxon>
        <taxon>Myxococcota</taxon>
        <taxon>Myxococcia</taxon>
        <taxon>Myxococcales</taxon>
        <taxon>Sorangiineae</taxon>
        <taxon>Pendulisporaceae</taxon>
        <taxon>Pendulispora</taxon>
    </lineage>
</organism>
<dbReference type="NCBIfam" id="TIGR01104">
    <property type="entry name" value="V_PPase"/>
    <property type="match status" value="1"/>
</dbReference>
<proteinExistence type="inferred from homology"/>
<evidence type="ECO:0000256" key="5">
    <source>
        <dbReference type="ARBA" id="ARBA00022967"/>
    </source>
</evidence>
<evidence type="ECO:0000256" key="7">
    <source>
        <dbReference type="ARBA" id="ARBA00023065"/>
    </source>
</evidence>
<dbReference type="HAMAP" id="MF_01129">
    <property type="entry name" value="PPase_energized_pump"/>
    <property type="match status" value="1"/>
</dbReference>
<keyword evidence="8 9" id="KW-0472">Membrane</keyword>
<keyword evidence="6 9" id="KW-1133">Transmembrane helix</keyword>
<evidence type="ECO:0000313" key="10">
    <source>
        <dbReference type="EMBL" id="WXA90577.1"/>
    </source>
</evidence>
<dbReference type="GO" id="GO:0004427">
    <property type="term" value="F:inorganic diphosphate phosphatase activity"/>
    <property type="evidence" value="ECO:0007669"/>
    <property type="project" value="UniProtKB-EC"/>
</dbReference>
<feature type="transmembrane region" description="Helical" evidence="9">
    <location>
        <begin position="326"/>
        <end position="350"/>
    </location>
</feature>
<evidence type="ECO:0000256" key="9">
    <source>
        <dbReference type="HAMAP-Rule" id="MF_01129"/>
    </source>
</evidence>
<evidence type="ECO:0000256" key="6">
    <source>
        <dbReference type="ARBA" id="ARBA00022989"/>
    </source>
</evidence>
<keyword evidence="9" id="KW-0915">Sodium</keyword>
<evidence type="ECO:0000256" key="2">
    <source>
        <dbReference type="ARBA" id="ARBA00022448"/>
    </source>
</evidence>
<comment type="subunit">
    <text evidence="9">Homodimer.</text>
</comment>
<keyword evidence="9" id="KW-0630">Potassium</keyword>
<reference evidence="10 11" key="1">
    <citation type="submission" date="2021-12" db="EMBL/GenBank/DDBJ databases">
        <title>Discovery of the Pendulisporaceae a myxobacterial family with distinct sporulation behavior and unique specialized metabolism.</title>
        <authorList>
            <person name="Garcia R."/>
            <person name="Popoff A."/>
            <person name="Bader C.D."/>
            <person name="Loehr J."/>
            <person name="Walesch S."/>
            <person name="Walt C."/>
            <person name="Boldt J."/>
            <person name="Bunk B."/>
            <person name="Haeckl F.J.F.P.J."/>
            <person name="Gunesch A.P."/>
            <person name="Birkelbach J."/>
            <person name="Nuebel U."/>
            <person name="Pietschmann T."/>
            <person name="Bach T."/>
            <person name="Mueller R."/>
        </authorList>
    </citation>
    <scope>NUCLEOTIDE SEQUENCE [LARGE SCALE GENOMIC DNA]</scope>
    <source>
        <strain evidence="10 11">MSr12523</strain>
    </source>
</reference>
<feature type="transmembrane region" description="Helical" evidence="9">
    <location>
        <begin position="155"/>
        <end position="173"/>
    </location>
</feature>
<evidence type="ECO:0000313" key="11">
    <source>
        <dbReference type="Proteomes" id="UP001379533"/>
    </source>
</evidence>
<feature type="transmembrane region" description="Helical" evidence="9">
    <location>
        <begin position="300"/>
        <end position="320"/>
    </location>
</feature>
<feature type="transmembrane region" description="Helical" evidence="9">
    <location>
        <begin position="667"/>
        <end position="685"/>
    </location>
</feature>
<dbReference type="InterPro" id="IPR004131">
    <property type="entry name" value="PPase-energised_H-pump"/>
</dbReference>
<comment type="similarity">
    <text evidence="9">Belongs to the H(+)-translocating pyrophosphatase (TC 3.A.10) family. K(+)-stimulated subfamily.</text>
</comment>
<keyword evidence="4 9" id="KW-0460">Magnesium</keyword>
<keyword evidence="9" id="KW-1003">Cell membrane</keyword>
<feature type="site" description="Determinant of potassium dependence" evidence="9">
    <location>
        <position position="460"/>
    </location>
</feature>
<dbReference type="NCBIfam" id="NF001961">
    <property type="entry name" value="PRK00733.3-6"/>
    <property type="match status" value="1"/>
</dbReference>
<feature type="transmembrane region" description="Helical" evidence="9">
    <location>
        <begin position="600"/>
        <end position="619"/>
    </location>
</feature>
<keyword evidence="7 9" id="KW-0406">Ion transport</keyword>
<dbReference type="EMBL" id="CP089982">
    <property type="protein sequence ID" value="WXA90577.1"/>
    <property type="molecule type" value="Genomic_DNA"/>
</dbReference>
<feature type="transmembrane region" description="Helical" evidence="9">
    <location>
        <begin position="267"/>
        <end position="288"/>
    </location>
</feature>
<feature type="transmembrane region" description="Helical" evidence="9">
    <location>
        <begin position="59"/>
        <end position="80"/>
    </location>
</feature>
<evidence type="ECO:0000256" key="4">
    <source>
        <dbReference type="ARBA" id="ARBA00022842"/>
    </source>
</evidence>
<protein>
    <recommendedName>
        <fullName evidence="9">Putative K(+)-stimulated pyrophosphate-energized sodium pump</fullName>
        <ecNumber evidence="9">7.2.3.1</ecNumber>
    </recommendedName>
    <alternativeName>
        <fullName evidence="9">Membrane-bound sodium-translocating pyrophosphatase</fullName>
    </alternativeName>
    <alternativeName>
        <fullName evidence="9">Pyrophosphate-energized inorganic pyrophosphatase</fullName>
        <shortName evidence="9">Na(+)-PPase</shortName>
    </alternativeName>
</protein>